<feature type="domain" description="AttH" evidence="1">
    <location>
        <begin position="69"/>
        <end position="251"/>
    </location>
</feature>
<gene>
    <name evidence="2" type="ORF">J2W88_001335</name>
    <name evidence="3" type="ORF">J2W93_001820</name>
</gene>
<dbReference type="GO" id="GO:0016787">
    <property type="term" value="F:hydrolase activity"/>
    <property type="evidence" value="ECO:0007669"/>
    <property type="project" value="UniProtKB-KW"/>
</dbReference>
<dbReference type="Proteomes" id="UP001253458">
    <property type="component" value="Unassembled WGS sequence"/>
</dbReference>
<dbReference type="InterPro" id="IPR010791">
    <property type="entry name" value="AttH_dom"/>
</dbReference>
<dbReference type="Proteomes" id="UP001249076">
    <property type="component" value="Unassembled WGS sequence"/>
</dbReference>
<dbReference type="EMBL" id="JAVDTL010000002">
    <property type="protein sequence ID" value="MDR6766070.1"/>
    <property type="molecule type" value="Genomic_DNA"/>
</dbReference>
<evidence type="ECO:0000313" key="3">
    <source>
        <dbReference type="EMBL" id="MDR6836992.1"/>
    </source>
</evidence>
<sequence>MPSQALPPGSLPLAPGPMVTRRQWLAQQMPWGLAAAVGAAGWLPSAAHALPARTLVFPRDHGSHPELRTEWWYITGHVQAQGQPWGFQVTFFRSRVDGTQQLQSAFAAKHLLFAHAAITDVRGQRLLHDQRIARAGFGVAQASEADTRIRLQDWTLERSDTARGKPDFAASRYTTHIVGSEFGLDLVFDSTQPLLLQGQQGLSRKGPDAEQASYYYSQPQLAVSGTLQVGNKRMAVTPDTGRAWMDHEWSEALLHPDAQGWDWIGMNLHDGSALTAFRLRRADGTALWAGGSWRAPGQPVQVFGAQSVAFTPLRWWTSPRSGARYPVQWQVQTPAGTFAVNALLDSQELDSSGSTGAIYWEGLSDLMGATGQPVGRGYLEMTGYAKPLRL</sequence>
<dbReference type="InterPro" id="IPR006311">
    <property type="entry name" value="TAT_signal"/>
</dbReference>
<reference evidence="2 4" key="1">
    <citation type="submission" date="2023-07" db="EMBL/GenBank/DDBJ databases">
        <title>Sorghum-associated microbial communities from plants grown in Nebraska, USA.</title>
        <authorList>
            <person name="Schachtman D."/>
        </authorList>
    </citation>
    <scope>NUCLEOTIDE SEQUENCE</scope>
    <source>
        <strain evidence="3 4">BE105</strain>
        <strain evidence="2">BE69</strain>
    </source>
</reference>
<evidence type="ECO:0000313" key="2">
    <source>
        <dbReference type="EMBL" id="MDR6766070.1"/>
    </source>
</evidence>
<evidence type="ECO:0000313" key="4">
    <source>
        <dbReference type="Proteomes" id="UP001249076"/>
    </source>
</evidence>
<dbReference type="Pfam" id="PF07143">
    <property type="entry name" value="CrtC"/>
    <property type="match status" value="1"/>
</dbReference>
<organism evidence="2 5">
    <name type="scientific">Acidovorax delafieldii</name>
    <name type="common">Pseudomonas delafieldii</name>
    <dbReference type="NCBI Taxonomy" id="47920"/>
    <lineage>
        <taxon>Bacteria</taxon>
        <taxon>Pseudomonadati</taxon>
        <taxon>Pseudomonadota</taxon>
        <taxon>Betaproteobacteria</taxon>
        <taxon>Burkholderiales</taxon>
        <taxon>Comamonadaceae</taxon>
        <taxon>Acidovorax</taxon>
    </lineage>
</organism>
<accession>A0AAJ2BTY5</accession>
<dbReference type="PANTHER" id="PTHR38591">
    <property type="entry name" value="HYDROLASE"/>
    <property type="match status" value="1"/>
</dbReference>
<dbReference type="PROSITE" id="PS51318">
    <property type="entry name" value="TAT"/>
    <property type="match status" value="1"/>
</dbReference>
<keyword evidence="2" id="KW-0378">Hydrolase</keyword>
<proteinExistence type="predicted"/>
<dbReference type="InterPro" id="IPR023374">
    <property type="entry name" value="AttH-like_dom_sf"/>
</dbReference>
<dbReference type="SUPFAM" id="SSF159245">
    <property type="entry name" value="AttH-like"/>
    <property type="match status" value="1"/>
</dbReference>
<dbReference type="PANTHER" id="PTHR38591:SF1">
    <property type="entry name" value="BLL1000 PROTEIN"/>
    <property type="match status" value="1"/>
</dbReference>
<comment type="caution">
    <text evidence="2">The sequence shown here is derived from an EMBL/GenBank/DDBJ whole genome shotgun (WGS) entry which is preliminary data.</text>
</comment>
<dbReference type="RefSeq" id="WP_209817120.1">
    <property type="nucleotide sequence ID" value="NZ_JAVDTL010000002.1"/>
</dbReference>
<protein>
    <submittedName>
        <fullName evidence="2">Secreted hydrolase</fullName>
    </submittedName>
</protein>
<keyword evidence="4" id="KW-1185">Reference proteome</keyword>
<name>A0AAJ2BTY5_ACIDE</name>
<dbReference type="EMBL" id="JAVDTS010000002">
    <property type="protein sequence ID" value="MDR6836992.1"/>
    <property type="molecule type" value="Genomic_DNA"/>
</dbReference>
<dbReference type="Pfam" id="PF17186">
    <property type="entry name" value="Lipocalin_9"/>
    <property type="match status" value="1"/>
</dbReference>
<evidence type="ECO:0000313" key="5">
    <source>
        <dbReference type="Proteomes" id="UP001253458"/>
    </source>
</evidence>
<dbReference type="Gene3D" id="2.40.370.10">
    <property type="entry name" value="AttH-like domain"/>
    <property type="match status" value="2"/>
</dbReference>
<evidence type="ECO:0000259" key="1">
    <source>
        <dbReference type="Pfam" id="PF07143"/>
    </source>
</evidence>
<dbReference type="AlphaFoldDB" id="A0AAJ2BTY5"/>